<keyword evidence="3" id="KW-1185">Reference proteome</keyword>
<feature type="region of interest" description="Disordered" evidence="1">
    <location>
        <begin position="1"/>
        <end position="62"/>
    </location>
</feature>
<dbReference type="Proteomes" id="UP000075714">
    <property type="component" value="Unassembled WGS sequence"/>
</dbReference>
<protein>
    <submittedName>
        <fullName evidence="2">Uncharacterized protein</fullName>
    </submittedName>
</protein>
<evidence type="ECO:0000313" key="2">
    <source>
        <dbReference type="EMBL" id="KXZ45784.1"/>
    </source>
</evidence>
<feature type="compositionally biased region" description="Basic and acidic residues" evidence="1">
    <location>
        <begin position="1"/>
        <end position="10"/>
    </location>
</feature>
<accession>A0A150G7H0</accession>
<sequence length="87" mass="9217">MQNGHREAKDALGGGWEQPYAEPGSPSRMGRSRWGDAVQPGAEQVQRPGAMPGAWGDVAGGQGSLAALPLSLDVRQARVMYTRSVEL</sequence>
<gene>
    <name evidence="2" type="ORF">GPECTOR_50g577</name>
</gene>
<organism evidence="2 3">
    <name type="scientific">Gonium pectorale</name>
    <name type="common">Green alga</name>
    <dbReference type="NCBI Taxonomy" id="33097"/>
    <lineage>
        <taxon>Eukaryota</taxon>
        <taxon>Viridiplantae</taxon>
        <taxon>Chlorophyta</taxon>
        <taxon>core chlorophytes</taxon>
        <taxon>Chlorophyceae</taxon>
        <taxon>CS clade</taxon>
        <taxon>Chlamydomonadales</taxon>
        <taxon>Volvocaceae</taxon>
        <taxon>Gonium</taxon>
    </lineage>
</organism>
<comment type="caution">
    <text evidence="2">The sequence shown here is derived from an EMBL/GenBank/DDBJ whole genome shotgun (WGS) entry which is preliminary data.</text>
</comment>
<name>A0A150G7H0_GONPE</name>
<proteinExistence type="predicted"/>
<evidence type="ECO:0000313" key="3">
    <source>
        <dbReference type="Proteomes" id="UP000075714"/>
    </source>
</evidence>
<dbReference type="EMBL" id="LSYV01000051">
    <property type="protein sequence ID" value="KXZ45784.1"/>
    <property type="molecule type" value="Genomic_DNA"/>
</dbReference>
<reference evidence="3" key="1">
    <citation type="journal article" date="2016" name="Nat. Commun.">
        <title>The Gonium pectorale genome demonstrates co-option of cell cycle regulation during the evolution of multicellularity.</title>
        <authorList>
            <person name="Hanschen E.R."/>
            <person name="Marriage T.N."/>
            <person name="Ferris P.J."/>
            <person name="Hamaji T."/>
            <person name="Toyoda A."/>
            <person name="Fujiyama A."/>
            <person name="Neme R."/>
            <person name="Noguchi H."/>
            <person name="Minakuchi Y."/>
            <person name="Suzuki M."/>
            <person name="Kawai-Toyooka H."/>
            <person name="Smith D.R."/>
            <person name="Sparks H."/>
            <person name="Anderson J."/>
            <person name="Bakaric R."/>
            <person name="Luria V."/>
            <person name="Karger A."/>
            <person name="Kirschner M.W."/>
            <person name="Durand P.M."/>
            <person name="Michod R.E."/>
            <person name="Nozaki H."/>
            <person name="Olson B.J."/>
        </authorList>
    </citation>
    <scope>NUCLEOTIDE SEQUENCE [LARGE SCALE GENOMIC DNA]</scope>
    <source>
        <strain evidence="3">NIES-2863</strain>
    </source>
</reference>
<evidence type="ECO:0000256" key="1">
    <source>
        <dbReference type="SAM" id="MobiDB-lite"/>
    </source>
</evidence>
<dbReference type="AlphaFoldDB" id="A0A150G7H0"/>